<feature type="transmembrane region" description="Helical" evidence="8">
    <location>
        <begin position="174"/>
        <end position="196"/>
    </location>
</feature>
<feature type="domain" description="ABC transmembrane type-1" evidence="9">
    <location>
        <begin position="61"/>
        <end position="250"/>
    </location>
</feature>
<dbReference type="AlphaFoldDB" id="A0A5J6KZK2"/>
<dbReference type="InterPro" id="IPR000515">
    <property type="entry name" value="MetI-like"/>
</dbReference>
<dbReference type="GO" id="GO:0055085">
    <property type="term" value="P:transmembrane transport"/>
    <property type="evidence" value="ECO:0007669"/>
    <property type="project" value="InterPro"/>
</dbReference>
<evidence type="ECO:0000313" key="10">
    <source>
        <dbReference type="EMBL" id="QEW01643.1"/>
    </source>
</evidence>
<name>A0A5J6KZK2_9MICO</name>
<proteinExistence type="inferred from homology"/>
<dbReference type="SUPFAM" id="SSF161098">
    <property type="entry name" value="MetI-like"/>
    <property type="match status" value="1"/>
</dbReference>
<protein>
    <submittedName>
        <fullName evidence="10">ABC transporter permease</fullName>
    </submittedName>
</protein>
<dbReference type="Pfam" id="PF00528">
    <property type="entry name" value="BPD_transp_1"/>
    <property type="match status" value="1"/>
</dbReference>
<evidence type="ECO:0000256" key="6">
    <source>
        <dbReference type="ARBA" id="ARBA00022989"/>
    </source>
</evidence>
<evidence type="ECO:0000256" key="2">
    <source>
        <dbReference type="ARBA" id="ARBA00022448"/>
    </source>
</evidence>
<keyword evidence="6 8" id="KW-1133">Transmembrane helix</keyword>
<evidence type="ECO:0000259" key="9">
    <source>
        <dbReference type="PROSITE" id="PS50928"/>
    </source>
</evidence>
<feature type="transmembrane region" description="Helical" evidence="8">
    <location>
        <begin position="96"/>
        <end position="119"/>
    </location>
</feature>
<organism evidence="10 11">
    <name type="scientific">Microbacterium lushaniae</name>
    <dbReference type="NCBI Taxonomy" id="2614639"/>
    <lineage>
        <taxon>Bacteria</taxon>
        <taxon>Bacillati</taxon>
        <taxon>Actinomycetota</taxon>
        <taxon>Actinomycetes</taxon>
        <taxon>Micrococcales</taxon>
        <taxon>Microbacteriaceae</taxon>
        <taxon>Microbacterium</taxon>
    </lineage>
</organism>
<keyword evidence="5 8" id="KW-0812">Transmembrane</keyword>
<comment type="similarity">
    <text evidence="8">Belongs to the binding-protein-dependent transport system permease family.</text>
</comment>
<feature type="transmembrane region" description="Helical" evidence="8">
    <location>
        <begin position="57"/>
        <end position="84"/>
    </location>
</feature>
<comment type="subcellular location">
    <subcellularLocation>
        <location evidence="1">Cell inner membrane</location>
        <topology evidence="1">Multi-pass membrane protein</topology>
    </subcellularLocation>
    <subcellularLocation>
        <location evidence="8">Cell membrane</location>
        <topology evidence="8">Multi-pass membrane protein</topology>
    </subcellularLocation>
</comment>
<keyword evidence="7 8" id="KW-0472">Membrane</keyword>
<feature type="transmembrane region" description="Helical" evidence="8">
    <location>
        <begin position="234"/>
        <end position="257"/>
    </location>
</feature>
<accession>A0A5J6KZK2</accession>
<dbReference type="InterPro" id="IPR035906">
    <property type="entry name" value="MetI-like_sf"/>
</dbReference>
<sequence>MKSGVGSKVIAVLLAIVFVAPTTIVIATSFTSGNMILFPPQGFSFRWYEELFTTPRWTNAFATSFQVGILAALLAMILGTLLGLGAARGRGLVPGWLIMGLALSPMVVPTVVAAVGFYIAGANMGGVGNWIYLAIAHALMGLPFVFINVLASLGSVSESVEEAARISGASPLSTVLRITLPLILPSALVGGLLAFVTSFDEYIIASFLTSPWLRTLPVEMFADVTTGAQPSTSAVSTLVTAATLTILCLGAAIPALMRRRRKANLAHAAPGRN</sequence>
<dbReference type="Gene3D" id="1.10.3720.10">
    <property type="entry name" value="MetI-like"/>
    <property type="match status" value="1"/>
</dbReference>
<keyword evidence="11" id="KW-1185">Reference proteome</keyword>
<evidence type="ECO:0000256" key="5">
    <source>
        <dbReference type="ARBA" id="ARBA00022692"/>
    </source>
</evidence>
<dbReference type="CDD" id="cd06261">
    <property type="entry name" value="TM_PBP2"/>
    <property type="match status" value="1"/>
</dbReference>
<dbReference type="PANTHER" id="PTHR43357">
    <property type="entry name" value="INNER MEMBRANE ABC TRANSPORTER PERMEASE PROTEIN YDCV"/>
    <property type="match status" value="1"/>
</dbReference>
<dbReference type="PROSITE" id="PS50928">
    <property type="entry name" value="ABC_TM1"/>
    <property type="match status" value="1"/>
</dbReference>
<keyword evidence="2 8" id="KW-0813">Transport</keyword>
<evidence type="ECO:0000256" key="1">
    <source>
        <dbReference type="ARBA" id="ARBA00004429"/>
    </source>
</evidence>
<dbReference type="Proteomes" id="UP000325516">
    <property type="component" value="Chromosome"/>
</dbReference>
<gene>
    <name evidence="10" type="ORF">F6J85_00065</name>
</gene>
<keyword evidence="4" id="KW-0997">Cell inner membrane</keyword>
<dbReference type="KEGG" id="mlz:F6J85_00065"/>
<dbReference type="PANTHER" id="PTHR43357:SF4">
    <property type="entry name" value="INNER MEMBRANE ABC TRANSPORTER PERMEASE PROTEIN YDCV"/>
    <property type="match status" value="1"/>
</dbReference>
<feature type="transmembrane region" description="Helical" evidence="8">
    <location>
        <begin position="12"/>
        <end position="37"/>
    </location>
</feature>
<evidence type="ECO:0000313" key="11">
    <source>
        <dbReference type="Proteomes" id="UP000325516"/>
    </source>
</evidence>
<evidence type="ECO:0000256" key="8">
    <source>
        <dbReference type="RuleBase" id="RU363032"/>
    </source>
</evidence>
<keyword evidence="3" id="KW-1003">Cell membrane</keyword>
<reference evidence="11" key="1">
    <citation type="submission" date="2019-09" db="EMBL/GenBank/DDBJ databases">
        <title>Mumia zhuanghuii sp. nov. isolated from the intestinal contents of plateau pika (Ochotona curzoniae) in the Qinghai-Tibet plateau of China.</title>
        <authorList>
            <person name="Tian Z."/>
        </authorList>
    </citation>
    <scope>NUCLEOTIDE SEQUENCE [LARGE SCALE GENOMIC DNA]</scope>
    <source>
        <strain evidence="11">L-031</strain>
    </source>
</reference>
<evidence type="ECO:0000256" key="3">
    <source>
        <dbReference type="ARBA" id="ARBA00022475"/>
    </source>
</evidence>
<dbReference type="EMBL" id="CP044232">
    <property type="protein sequence ID" value="QEW01643.1"/>
    <property type="molecule type" value="Genomic_DNA"/>
</dbReference>
<evidence type="ECO:0000256" key="7">
    <source>
        <dbReference type="ARBA" id="ARBA00023136"/>
    </source>
</evidence>
<dbReference type="GO" id="GO:0005886">
    <property type="term" value="C:plasma membrane"/>
    <property type="evidence" value="ECO:0007669"/>
    <property type="project" value="UniProtKB-SubCell"/>
</dbReference>
<evidence type="ECO:0000256" key="4">
    <source>
        <dbReference type="ARBA" id="ARBA00022519"/>
    </source>
</evidence>
<feature type="transmembrane region" description="Helical" evidence="8">
    <location>
        <begin position="131"/>
        <end position="153"/>
    </location>
</feature>